<feature type="transmembrane region" description="Helical" evidence="1">
    <location>
        <begin position="128"/>
        <end position="157"/>
    </location>
</feature>
<keyword evidence="1" id="KW-0472">Membrane</keyword>
<protein>
    <submittedName>
        <fullName evidence="2">Uncharacterized protein</fullName>
    </submittedName>
</protein>
<accession>N1Q6V6</accession>
<keyword evidence="1" id="KW-1133">Transmembrane helix</keyword>
<feature type="transmembrane region" description="Helical" evidence="1">
    <location>
        <begin position="82"/>
        <end position="108"/>
    </location>
</feature>
<keyword evidence="1" id="KW-0812">Transmembrane</keyword>
<dbReference type="RefSeq" id="XP_007920709.1">
    <property type="nucleotide sequence ID" value="XM_007922518.1"/>
</dbReference>
<evidence type="ECO:0000256" key="1">
    <source>
        <dbReference type="SAM" id="Phobius"/>
    </source>
</evidence>
<dbReference type="AlphaFoldDB" id="N1Q6V6"/>
<sequence length="289" mass="32891">MADHDISISGWQEAWLERTHPQLFQYCLTLIYTLSAISLFLSIKSLLLTRKCRRELLQNPSSRAATFAACDKKMRGITRCQFLVSSLFCFHTLAIWLVDAGISVFAVWKDVDANPEAYTPQLWLDLGIASISMLGIFIFVFLVFPMLQLLLFSWAFAKFRPTKKQTSCENGTLGAHIPELRTLTTHLAQMWMMAGFLLMAFWPVYFKSPLRLTIAEAIYGSGLAWSHVAMMLNWRSEEIANLEIKPRMSVKDAVLLYGQHGMALPFRKTEEHVLPKFDDEKQALLGDGS</sequence>
<dbReference type="HOGENOM" id="CLU_990523_0_0_1"/>
<dbReference type="EMBL" id="KB446555">
    <property type="protein sequence ID" value="EME87171.1"/>
    <property type="molecule type" value="Genomic_DNA"/>
</dbReference>
<keyword evidence="3" id="KW-1185">Reference proteome</keyword>
<reference evidence="2 3" key="1">
    <citation type="journal article" date="2012" name="PLoS Pathog.">
        <title>Diverse lifestyles and strategies of plant pathogenesis encoded in the genomes of eighteen Dothideomycetes fungi.</title>
        <authorList>
            <person name="Ohm R.A."/>
            <person name="Feau N."/>
            <person name="Henrissat B."/>
            <person name="Schoch C.L."/>
            <person name="Horwitz B.A."/>
            <person name="Barry K.W."/>
            <person name="Condon B.J."/>
            <person name="Copeland A.C."/>
            <person name="Dhillon B."/>
            <person name="Glaser F."/>
            <person name="Hesse C.N."/>
            <person name="Kosti I."/>
            <person name="LaButti K."/>
            <person name="Lindquist E.A."/>
            <person name="Lucas S."/>
            <person name="Salamov A.A."/>
            <person name="Bradshaw R.E."/>
            <person name="Ciuffetti L."/>
            <person name="Hamelin R.C."/>
            <person name="Kema G.H.J."/>
            <person name="Lawrence C."/>
            <person name="Scott J.A."/>
            <person name="Spatafora J.W."/>
            <person name="Turgeon B.G."/>
            <person name="de Wit P.J.G.M."/>
            <person name="Zhong S."/>
            <person name="Goodwin S.B."/>
            <person name="Grigoriev I.V."/>
        </authorList>
    </citation>
    <scope>NUCLEOTIDE SEQUENCE [LARGE SCALE GENOMIC DNA]</scope>
    <source>
        <strain evidence="2 3">CIRAD86</strain>
    </source>
</reference>
<evidence type="ECO:0000313" key="3">
    <source>
        <dbReference type="Proteomes" id="UP000016932"/>
    </source>
</evidence>
<evidence type="ECO:0000313" key="2">
    <source>
        <dbReference type="EMBL" id="EME87171.1"/>
    </source>
</evidence>
<feature type="transmembrane region" description="Helical" evidence="1">
    <location>
        <begin position="187"/>
        <end position="205"/>
    </location>
</feature>
<dbReference type="eggNOG" id="ENOG502RM7K">
    <property type="taxonomic scope" value="Eukaryota"/>
</dbReference>
<organism evidence="2 3">
    <name type="scientific">Pseudocercospora fijiensis (strain CIRAD86)</name>
    <name type="common">Black leaf streak disease fungus</name>
    <name type="synonym">Mycosphaerella fijiensis</name>
    <dbReference type="NCBI Taxonomy" id="383855"/>
    <lineage>
        <taxon>Eukaryota</taxon>
        <taxon>Fungi</taxon>
        <taxon>Dikarya</taxon>
        <taxon>Ascomycota</taxon>
        <taxon>Pezizomycotina</taxon>
        <taxon>Dothideomycetes</taxon>
        <taxon>Dothideomycetidae</taxon>
        <taxon>Mycosphaerellales</taxon>
        <taxon>Mycosphaerellaceae</taxon>
        <taxon>Pseudocercospora</taxon>
    </lineage>
</organism>
<proteinExistence type="predicted"/>
<dbReference type="OrthoDB" id="3868692at2759"/>
<feature type="transmembrane region" description="Helical" evidence="1">
    <location>
        <begin position="23"/>
        <end position="43"/>
    </location>
</feature>
<gene>
    <name evidence="2" type="ORF">MYCFIDRAFT_209440</name>
</gene>
<dbReference type="VEuPathDB" id="FungiDB:MYCFIDRAFT_209440"/>
<name>N1Q6V6_PSEFD</name>
<dbReference type="GeneID" id="19336792"/>
<dbReference type="KEGG" id="pfj:MYCFIDRAFT_209440"/>
<dbReference type="Proteomes" id="UP000016932">
    <property type="component" value="Unassembled WGS sequence"/>
</dbReference>